<dbReference type="Gene3D" id="3.30.70.360">
    <property type="match status" value="1"/>
</dbReference>
<comment type="caution">
    <text evidence="2">The sequence shown here is derived from an EMBL/GenBank/DDBJ whole genome shotgun (WGS) entry which is preliminary data.</text>
</comment>
<name>A0ABS4E923_9FIRM</name>
<dbReference type="InterPro" id="IPR002933">
    <property type="entry name" value="Peptidase_M20"/>
</dbReference>
<dbReference type="SUPFAM" id="SSF55031">
    <property type="entry name" value="Bacterial exopeptidase dimerisation domain"/>
    <property type="match status" value="1"/>
</dbReference>
<dbReference type="PANTHER" id="PTHR11014:SF63">
    <property type="entry name" value="METALLOPEPTIDASE, PUTATIVE (AFU_ORTHOLOGUE AFUA_6G09600)-RELATED"/>
    <property type="match status" value="1"/>
</dbReference>
<dbReference type="Proteomes" id="UP000767291">
    <property type="component" value="Unassembled WGS sequence"/>
</dbReference>
<dbReference type="PANTHER" id="PTHR11014">
    <property type="entry name" value="PEPTIDASE M20 FAMILY MEMBER"/>
    <property type="match status" value="1"/>
</dbReference>
<dbReference type="InterPro" id="IPR017439">
    <property type="entry name" value="Amidohydrolase"/>
</dbReference>
<reference evidence="2 3" key="1">
    <citation type="submission" date="2021-03" db="EMBL/GenBank/DDBJ databases">
        <title>Genomic Encyclopedia of Type Strains, Phase IV (KMG-IV): sequencing the most valuable type-strain genomes for metagenomic binning, comparative biology and taxonomic classification.</title>
        <authorList>
            <person name="Goeker M."/>
        </authorList>
    </citation>
    <scope>NUCLEOTIDE SEQUENCE [LARGE SCALE GENOMIC DNA]</scope>
    <source>
        <strain evidence="2 3">DSM 1289</strain>
    </source>
</reference>
<dbReference type="InterPro" id="IPR036264">
    <property type="entry name" value="Bact_exopeptidase_dim_dom"/>
</dbReference>
<dbReference type="NCBIfam" id="TIGR01891">
    <property type="entry name" value="amidohydrolases"/>
    <property type="match status" value="1"/>
</dbReference>
<evidence type="ECO:0000259" key="1">
    <source>
        <dbReference type="Pfam" id="PF07687"/>
    </source>
</evidence>
<keyword evidence="3" id="KW-1185">Reference proteome</keyword>
<protein>
    <submittedName>
        <fullName evidence="2">Amidohydrolase</fullName>
    </submittedName>
</protein>
<dbReference type="SUPFAM" id="SSF53187">
    <property type="entry name" value="Zn-dependent exopeptidases"/>
    <property type="match status" value="1"/>
</dbReference>
<feature type="domain" description="Peptidase M20 dimerisation" evidence="1">
    <location>
        <begin position="187"/>
        <end position="275"/>
    </location>
</feature>
<gene>
    <name evidence="2" type="ORF">J2Z43_000803</name>
</gene>
<dbReference type="Pfam" id="PF01546">
    <property type="entry name" value="Peptidase_M20"/>
    <property type="match status" value="1"/>
</dbReference>
<dbReference type="Gene3D" id="3.40.630.10">
    <property type="entry name" value="Zn peptidases"/>
    <property type="match status" value="1"/>
</dbReference>
<sequence length="391" mass="43473">MLNIKDICTEIEKWIIDARRDIHITPELGLEEFVTKEKIIKYLDEIGIDYKIYDDHTGVTAYIDSGKEKTVAIRADIDALPITEDLNLSYSSTNSGKMHACGHDAHTAILLGTCKILYNLRHELNVNVKFFFQPAEETVGGAQLMIKDGCMDNPKVDCIFGLHVDPRLDTGFLELKYNTLNASTDTIDITVTGEKCHAAYPHLGTDAIVIAANVITSLQTISSRNVDPLDSVALSMGIINGGIKENILCDKVNIRGTLRTLNEDVRCLTKKRIIEIAQLSSKSLGGNACINIEKGYPVLKNTNKIIDYVKKNATELFEHDRIIIRESGCLGAEDFSYYLEICDGAFYHIGCKNTDKNIGSPLHSSTFNIDEDCLKYGVMTHVKNVLSYTNK</sequence>
<dbReference type="CDD" id="cd03886">
    <property type="entry name" value="M20_Acy1"/>
    <property type="match status" value="1"/>
</dbReference>
<dbReference type="Pfam" id="PF07687">
    <property type="entry name" value="M20_dimer"/>
    <property type="match status" value="1"/>
</dbReference>
<proteinExistence type="predicted"/>
<dbReference type="RefSeq" id="WP_209455936.1">
    <property type="nucleotide sequence ID" value="NZ_BAAACS010000017.1"/>
</dbReference>
<evidence type="ECO:0000313" key="3">
    <source>
        <dbReference type="Proteomes" id="UP000767291"/>
    </source>
</evidence>
<dbReference type="PIRSF" id="PIRSF005962">
    <property type="entry name" value="Pept_M20D_amidohydro"/>
    <property type="match status" value="1"/>
</dbReference>
<evidence type="ECO:0000313" key="2">
    <source>
        <dbReference type="EMBL" id="MBP1854413.1"/>
    </source>
</evidence>
<dbReference type="InterPro" id="IPR011650">
    <property type="entry name" value="Peptidase_M20_dimer"/>
</dbReference>
<accession>A0ABS4E923</accession>
<dbReference type="EMBL" id="JAGGJX010000001">
    <property type="protein sequence ID" value="MBP1854413.1"/>
    <property type="molecule type" value="Genomic_DNA"/>
</dbReference>
<organism evidence="2 3">
    <name type="scientific">Metaclostridioides mangenotii</name>
    <dbReference type="NCBI Taxonomy" id="1540"/>
    <lineage>
        <taxon>Bacteria</taxon>
        <taxon>Bacillati</taxon>
        <taxon>Bacillota</taxon>
        <taxon>Clostridia</taxon>
        <taxon>Peptostreptococcales</taxon>
        <taxon>Peptostreptococcaceae</taxon>
        <taxon>Metaclostridioides</taxon>
    </lineage>
</organism>